<evidence type="ECO:0000256" key="2">
    <source>
        <dbReference type="ARBA" id="ARBA00022614"/>
    </source>
</evidence>
<evidence type="ECO:0000256" key="7">
    <source>
        <dbReference type="ARBA" id="ARBA00023136"/>
    </source>
</evidence>
<dbReference type="InterPro" id="IPR032675">
    <property type="entry name" value="LRR_dom_sf"/>
</dbReference>
<name>A0AAD7WNK4_9TELE</name>
<evidence type="ECO:0000256" key="9">
    <source>
        <dbReference type="SAM" id="Phobius"/>
    </source>
</evidence>
<protein>
    <recommendedName>
        <fullName evidence="13">LRRCT domain-containing protein</fullName>
    </recommendedName>
</protein>
<dbReference type="PRINTS" id="PR00019">
    <property type="entry name" value="LEURICHRPT"/>
</dbReference>
<reference evidence="11" key="1">
    <citation type="journal article" date="2023" name="Science">
        <title>Genome structures resolve the early diversification of teleost fishes.</title>
        <authorList>
            <person name="Parey E."/>
            <person name="Louis A."/>
            <person name="Montfort J."/>
            <person name="Bouchez O."/>
            <person name="Roques C."/>
            <person name="Iampietro C."/>
            <person name="Lluch J."/>
            <person name="Castinel A."/>
            <person name="Donnadieu C."/>
            <person name="Desvignes T."/>
            <person name="Floi Bucao C."/>
            <person name="Jouanno E."/>
            <person name="Wen M."/>
            <person name="Mejri S."/>
            <person name="Dirks R."/>
            <person name="Jansen H."/>
            <person name="Henkel C."/>
            <person name="Chen W.J."/>
            <person name="Zahm M."/>
            <person name="Cabau C."/>
            <person name="Klopp C."/>
            <person name="Thompson A.W."/>
            <person name="Robinson-Rechavi M."/>
            <person name="Braasch I."/>
            <person name="Lecointre G."/>
            <person name="Bobe J."/>
            <person name="Postlethwait J.H."/>
            <person name="Berthelot C."/>
            <person name="Roest Crollius H."/>
            <person name="Guiguen Y."/>
        </authorList>
    </citation>
    <scope>NUCLEOTIDE SEQUENCE</scope>
    <source>
        <strain evidence="11">NC1722</strain>
    </source>
</reference>
<accession>A0AAD7WNK4</accession>
<keyword evidence="5" id="KW-0677">Repeat</keyword>
<evidence type="ECO:0000256" key="5">
    <source>
        <dbReference type="ARBA" id="ARBA00022737"/>
    </source>
</evidence>
<dbReference type="InterPro" id="IPR003591">
    <property type="entry name" value="Leu-rich_rpt_typical-subtyp"/>
</dbReference>
<keyword evidence="12" id="KW-1185">Reference proteome</keyword>
<evidence type="ECO:0000256" key="4">
    <source>
        <dbReference type="ARBA" id="ARBA00022729"/>
    </source>
</evidence>
<dbReference type="PANTHER" id="PTHR24365">
    <property type="entry name" value="TOLL-LIKE RECEPTOR"/>
    <property type="match status" value="1"/>
</dbReference>
<keyword evidence="3 9" id="KW-0812">Transmembrane</keyword>
<feature type="signal peptide" evidence="10">
    <location>
        <begin position="1"/>
        <end position="15"/>
    </location>
</feature>
<organism evidence="11 12">
    <name type="scientific">Aldrovandia affinis</name>
    <dbReference type="NCBI Taxonomy" id="143900"/>
    <lineage>
        <taxon>Eukaryota</taxon>
        <taxon>Metazoa</taxon>
        <taxon>Chordata</taxon>
        <taxon>Craniata</taxon>
        <taxon>Vertebrata</taxon>
        <taxon>Euteleostomi</taxon>
        <taxon>Actinopterygii</taxon>
        <taxon>Neopterygii</taxon>
        <taxon>Teleostei</taxon>
        <taxon>Notacanthiformes</taxon>
        <taxon>Halosauridae</taxon>
        <taxon>Aldrovandia</taxon>
    </lineage>
</organism>
<keyword evidence="8" id="KW-0325">Glycoprotein</keyword>
<evidence type="ECO:0000256" key="6">
    <source>
        <dbReference type="ARBA" id="ARBA00022989"/>
    </source>
</evidence>
<gene>
    <name evidence="11" type="ORF">AAFF_G00352990</name>
</gene>
<dbReference type="GO" id="GO:0007165">
    <property type="term" value="P:signal transduction"/>
    <property type="evidence" value="ECO:0007669"/>
    <property type="project" value="TreeGrafter"/>
</dbReference>
<keyword evidence="2" id="KW-0433">Leucine-rich repeat</keyword>
<comment type="caution">
    <text evidence="11">The sequence shown here is derived from an EMBL/GenBank/DDBJ whole genome shotgun (WGS) entry which is preliminary data.</text>
</comment>
<comment type="subcellular location">
    <subcellularLocation>
        <location evidence="1">Membrane</location>
        <topology evidence="1">Single-pass membrane protein</topology>
    </subcellularLocation>
</comment>
<evidence type="ECO:0000256" key="8">
    <source>
        <dbReference type="ARBA" id="ARBA00023180"/>
    </source>
</evidence>
<dbReference type="Proteomes" id="UP001221898">
    <property type="component" value="Unassembled WGS sequence"/>
</dbReference>
<dbReference type="PANTHER" id="PTHR24365:SF530">
    <property type="entry name" value="MSTPROX-RELATED"/>
    <property type="match status" value="1"/>
</dbReference>
<keyword evidence="7 9" id="KW-0472">Membrane</keyword>
<dbReference type="SUPFAM" id="SSF52058">
    <property type="entry name" value="L domain-like"/>
    <property type="match status" value="1"/>
</dbReference>
<keyword evidence="4 10" id="KW-0732">Signal</keyword>
<dbReference type="SMART" id="SM00369">
    <property type="entry name" value="LRR_TYP"/>
    <property type="match status" value="8"/>
</dbReference>
<sequence>MLYFWFLPLLTVVHSKSLPSSGSLCEKGCDCQGEFKFVNCSNALFSHIPSNVFPFTEHLDLSQNQLTDLPTGAFRALRRLRVLLLNDNNISAVATGTFSPLESLLRLDLSRNHISYLREGFSMGLGSLKELLLGENRLRSLDHGSFLHLDSLLRLNLSGNAIGIIKVRAFGHMTLLRQLHLEDNKLSSLGNGVFSMLKSLEVLNLQGNRINSTEVGVFTPLTSLALLNLAHNHLSTIRFKTFLSIHTYSTHILLADNPWSCDCDLQRVFRKLRSIQRLFLDDYYNLSCREPPELQGYRLTEVDAELCIAETVTVLIITVTVLITVVAAIVMAEKTRKKRTGKQWCEDTNVAYQYQS</sequence>
<dbReference type="Gene3D" id="3.80.10.10">
    <property type="entry name" value="Ribonuclease Inhibitor"/>
    <property type="match status" value="2"/>
</dbReference>
<dbReference type="AlphaFoldDB" id="A0AAD7WNK4"/>
<dbReference type="EMBL" id="JAINUG010000058">
    <property type="protein sequence ID" value="KAJ8403527.1"/>
    <property type="molecule type" value="Genomic_DNA"/>
</dbReference>
<evidence type="ECO:0000313" key="12">
    <source>
        <dbReference type="Proteomes" id="UP001221898"/>
    </source>
</evidence>
<dbReference type="GO" id="GO:0006954">
    <property type="term" value="P:inflammatory response"/>
    <property type="evidence" value="ECO:0007669"/>
    <property type="project" value="TreeGrafter"/>
</dbReference>
<feature type="transmembrane region" description="Helical" evidence="9">
    <location>
        <begin position="312"/>
        <end position="332"/>
    </location>
</feature>
<evidence type="ECO:0000313" key="11">
    <source>
        <dbReference type="EMBL" id="KAJ8403527.1"/>
    </source>
</evidence>
<evidence type="ECO:0000256" key="3">
    <source>
        <dbReference type="ARBA" id="ARBA00022692"/>
    </source>
</evidence>
<feature type="chain" id="PRO_5042068476" description="LRRCT domain-containing protein" evidence="10">
    <location>
        <begin position="16"/>
        <end position="356"/>
    </location>
</feature>
<evidence type="ECO:0000256" key="1">
    <source>
        <dbReference type="ARBA" id="ARBA00004167"/>
    </source>
</evidence>
<dbReference type="PROSITE" id="PS51450">
    <property type="entry name" value="LRR"/>
    <property type="match status" value="2"/>
</dbReference>
<keyword evidence="6 9" id="KW-1133">Transmembrane helix</keyword>
<dbReference type="InterPro" id="IPR001611">
    <property type="entry name" value="Leu-rich_rpt"/>
</dbReference>
<dbReference type="GO" id="GO:0038023">
    <property type="term" value="F:signaling receptor activity"/>
    <property type="evidence" value="ECO:0007669"/>
    <property type="project" value="TreeGrafter"/>
</dbReference>
<evidence type="ECO:0000256" key="10">
    <source>
        <dbReference type="SAM" id="SignalP"/>
    </source>
</evidence>
<evidence type="ECO:0008006" key="13">
    <source>
        <dbReference type="Google" id="ProtNLM"/>
    </source>
</evidence>
<dbReference type="GO" id="GO:0005886">
    <property type="term" value="C:plasma membrane"/>
    <property type="evidence" value="ECO:0007669"/>
    <property type="project" value="TreeGrafter"/>
</dbReference>
<proteinExistence type="predicted"/>
<dbReference type="Pfam" id="PF13855">
    <property type="entry name" value="LRR_8"/>
    <property type="match status" value="2"/>
</dbReference>